<dbReference type="Proteomes" id="UP001501729">
    <property type="component" value="Unassembled WGS sequence"/>
</dbReference>
<evidence type="ECO:0000313" key="1">
    <source>
        <dbReference type="EMBL" id="GAA5055340.1"/>
    </source>
</evidence>
<dbReference type="EMBL" id="BAABKX010000015">
    <property type="protein sequence ID" value="GAA5055340.1"/>
    <property type="molecule type" value="Genomic_DNA"/>
</dbReference>
<dbReference type="AlphaFoldDB" id="A0AAV3UKL7"/>
<comment type="caution">
    <text evidence="1">The sequence shown here is derived from an EMBL/GenBank/DDBJ whole genome shotgun (WGS) entry which is preliminary data.</text>
</comment>
<sequence>MTNVNRRRFLKGAGGTAIGLTALGAGSVGSASAQRYGIPIVSTRGHFNDDGNLVSGETQTSYDTTGDVPGVDTSCVSDLTVFIHGWHKKGDNPEQDAKDKFLSAKNNLEAAGYNGTVVGYSWDNDAGGGVDYGWGTAKDVAQQNGVKLAQFAVYLKYYCPNATLRFAGHSLGAQVLLSSLRSLDVTDWWNNNGHEVYSTHLLGAATDNEKPTQESMTTYNAITNQTAATFNYHSHDDSVLKWVYNTIEFDQALGETGYESGNTPASNYNEFDVTSQVGSNHSGYLDNLGDDMVYHMNNVPYYD</sequence>
<keyword evidence="2" id="KW-1185">Reference proteome</keyword>
<dbReference type="GeneID" id="68614655"/>
<dbReference type="InterPro" id="IPR029058">
    <property type="entry name" value="AB_hydrolase_fold"/>
</dbReference>
<dbReference type="Gene3D" id="3.40.50.1820">
    <property type="entry name" value="alpha/beta hydrolase"/>
    <property type="match status" value="1"/>
</dbReference>
<evidence type="ECO:0008006" key="3">
    <source>
        <dbReference type="Google" id="ProtNLM"/>
    </source>
</evidence>
<accession>A0AAV3UKL7</accession>
<proteinExistence type="predicted"/>
<reference evidence="1 2" key="1">
    <citation type="journal article" date="2019" name="Int. J. Syst. Evol. Microbiol.">
        <title>The Global Catalogue of Microorganisms (GCM) 10K type strain sequencing project: providing services to taxonomists for standard genome sequencing and annotation.</title>
        <authorList>
            <consortium name="The Broad Institute Genomics Platform"/>
            <consortium name="The Broad Institute Genome Sequencing Center for Infectious Disease"/>
            <person name="Wu L."/>
            <person name="Ma J."/>
        </authorList>
    </citation>
    <scope>NUCLEOTIDE SEQUENCE [LARGE SCALE GENOMIC DNA]</scope>
    <source>
        <strain evidence="1 2">JCM 17504</strain>
    </source>
</reference>
<dbReference type="InterPro" id="IPR006311">
    <property type="entry name" value="TAT_signal"/>
</dbReference>
<name>A0AAV3UKL7_9EURY</name>
<dbReference type="SUPFAM" id="SSF53474">
    <property type="entry name" value="alpha/beta-Hydrolases"/>
    <property type="match status" value="1"/>
</dbReference>
<dbReference type="PROSITE" id="PS51318">
    <property type="entry name" value="TAT"/>
    <property type="match status" value="1"/>
</dbReference>
<dbReference type="RefSeq" id="WP_227774493.1">
    <property type="nucleotide sequence ID" value="NZ_BAABKX010000015.1"/>
</dbReference>
<gene>
    <name evidence="1" type="ORF">GCM10025751_34820</name>
</gene>
<organism evidence="1 2">
    <name type="scientific">Haladaptatus pallidirubidus</name>
    <dbReference type="NCBI Taxonomy" id="1008152"/>
    <lineage>
        <taxon>Archaea</taxon>
        <taxon>Methanobacteriati</taxon>
        <taxon>Methanobacteriota</taxon>
        <taxon>Stenosarchaea group</taxon>
        <taxon>Halobacteria</taxon>
        <taxon>Halobacteriales</taxon>
        <taxon>Haladaptataceae</taxon>
        <taxon>Haladaptatus</taxon>
    </lineage>
</organism>
<evidence type="ECO:0000313" key="2">
    <source>
        <dbReference type="Proteomes" id="UP001501729"/>
    </source>
</evidence>
<protein>
    <recommendedName>
        <fullName evidence="3">Tat (Twin-arginine translocation) pathway signal sequence</fullName>
    </recommendedName>
</protein>